<dbReference type="InterPro" id="IPR000792">
    <property type="entry name" value="Tscrpt_reg_LuxR_C"/>
</dbReference>
<name>E5WZ74_9BACE</name>
<organism evidence="5 6">
    <name type="scientific">Bacteroides eggerthii 1_2_48FAA</name>
    <dbReference type="NCBI Taxonomy" id="665953"/>
    <lineage>
        <taxon>Bacteria</taxon>
        <taxon>Pseudomonadati</taxon>
        <taxon>Bacteroidota</taxon>
        <taxon>Bacteroidia</taxon>
        <taxon>Bacteroidales</taxon>
        <taxon>Bacteroidaceae</taxon>
        <taxon>Bacteroides</taxon>
    </lineage>
</organism>
<dbReference type="HOGENOM" id="CLU_000445_103_6_10"/>
<dbReference type="PROSITE" id="PS50043">
    <property type="entry name" value="HTH_LUXR_2"/>
    <property type="match status" value="1"/>
</dbReference>
<evidence type="ECO:0000313" key="6">
    <source>
        <dbReference type="Proteomes" id="UP000003246"/>
    </source>
</evidence>
<evidence type="ECO:0000313" key="5">
    <source>
        <dbReference type="EMBL" id="EFV29811.1"/>
    </source>
</evidence>
<dbReference type="Proteomes" id="UP000003246">
    <property type="component" value="Unassembled WGS sequence"/>
</dbReference>
<evidence type="ECO:0000256" key="1">
    <source>
        <dbReference type="ARBA" id="ARBA00023015"/>
    </source>
</evidence>
<dbReference type="AlphaFoldDB" id="E5WZ74"/>
<dbReference type="Gene3D" id="1.10.10.10">
    <property type="entry name" value="Winged helix-like DNA-binding domain superfamily/Winged helix DNA-binding domain"/>
    <property type="match status" value="1"/>
</dbReference>
<reference evidence="5 6" key="1">
    <citation type="submission" date="2010-10" db="EMBL/GenBank/DDBJ databases">
        <title>The Genome Sequence of Bacteroides eggerthii strain 1_2_48FAA.</title>
        <authorList>
            <consortium name="The Broad Institute Genome Sequencing Platform"/>
            <person name="Ward D."/>
            <person name="Earl A."/>
            <person name="Feldgarden M."/>
            <person name="Young S.K."/>
            <person name="Gargeya S."/>
            <person name="Zeng Q."/>
            <person name="Alvarado L."/>
            <person name="Berlin A."/>
            <person name="Bochicchio J."/>
            <person name="Chapman S.B."/>
            <person name="Chen Z."/>
            <person name="Freedman E."/>
            <person name="Gellesch M."/>
            <person name="Goldberg J."/>
            <person name="Griggs A."/>
            <person name="Gujja S."/>
            <person name="Heilman E."/>
            <person name="Heiman D."/>
            <person name="Howarth C."/>
            <person name="Mehta T."/>
            <person name="Neiman D."/>
            <person name="Pearson M."/>
            <person name="Roberts A."/>
            <person name="Saif S."/>
            <person name="Shea T."/>
            <person name="Shenoy N."/>
            <person name="Sisk P."/>
            <person name="Stolte C."/>
            <person name="Sykes S."/>
            <person name="White J."/>
            <person name="Yandava C."/>
            <person name="Allen-Vercoe E."/>
            <person name="Ambrose C."/>
            <person name="Strauss J."/>
            <person name="Daigneault M."/>
            <person name="Haas B."/>
            <person name="Nusbaum C."/>
            <person name="Birren B."/>
        </authorList>
    </citation>
    <scope>NUCLEOTIDE SEQUENCE [LARGE SCALE GENOMIC DNA]</scope>
    <source>
        <strain evidence="5 6">1_2_48FAA</strain>
    </source>
</reference>
<dbReference type="SUPFAM" id="SSF46894">
    <property type="entry name" value="C-terminal effector domain of the bipartite response regulators"/>
    <property type="match status" value="1"/>
</dbReference>
<dbReference type="CDD" id="cd06170">
    <property type="entry name" value="LuxR_C_like"/>
    <property type="match status" value="1"/>
</dbReference>
<dbReference type="InterPro" id="IPR016032">
    <property type="entry name" value="Sig_transdc_resp-reg_C-effctor"/>
</dbReference>
<dbReference type="Pfam" id="PF00196">
    <property type="entry name" value="GerE"/>
    <property type="match status" value="1"/>
</dbReference>
<feature type="domain" description="HTH luxR-type" evidence="4">
    <location>
        <begin position="1"/>
        <end position="65"/>
    </location>
</feature>
<dbReference type="GO" id="GO:0003677">
    <property type="term" value="F:DNA binding"/>
    <property type="evidence" value="ECO:0007669"/>
    <property type="project" value="UniProtKB-KW"/>
</dbReference>
<proteinExistence type="predicted"/>
<dbReference type="PANTHER" id="PTHR44688:SF16">
    <property type="entry name" value="DNA-BINDING TRANSCRIPTIONAL ACTIVATOR DEVR_DOSR"/>
    <property type="match status" value="1"/>
</dbReference>
<comment type="caution">
    <text evidence="5">The sequence shown here is derived from an EMBL/GenBank/DDBJ whole genome shotgun (WGS) entry which is preliminary data.</text>
</comment>
<dbReference type="GO" id="GO:0006355">
    <property type="term" value="P:regulation of DNA-templated transcription"/>
    <property type="evidence" value="ECO:0007669"/>
    <property type="project" value="InterPro"/>
</dbReference>
<dbReference type="SMART" id="SM00421">
    <property type="entry name" value="HTH_LUXR"/>
    <property type="match status" value="1"/>
</dbReference>
<dbReference type="PRINTS" id="PR00038">
    <property type="entry name" value="HTHLUXR"/>
</dbReference>
<evidence type="ECO:0000256" key="2">
    <source>
        <dbReference type="ARBA" id="ARBA00023125"/>
    </source>
</evidence>
<keyword evidence="1" id="KW-0805">Transcription regulation</keyword>
<accession>E5WZ74</accession>
<dbReference type="PANTHER" id="PTHR44688">
    <property type="entry name" value="DNA-BINDING TRANSCRIPTIONAL ACTIVATOR DEVR_DOSR"/>
    <property type="match status" value="1"/>
</dbReference>
<keyword evidence="2" id="KW-0238">DNA-binding</keyword>
<evidence type="ECO:0000259" key="4">
    <source>
        <dbReference type="PROSITE" id="PS50043"/>
    </source>
</evidence>
<protein>
    <submittedName>
        <fullName evidence="5">LuxR family Bacterial regulatory protein</fullName>
    </submittedName>
</protein>
<dbReference type="InterPro" id="IPR036388">
    <property type="entry name" value="WH-like_DNA-bd_sf"/>
</dbReference>
<gene>
    <name evidence="5" type="ORF">HMPREF1016_01974</name>
</gene>
<evidence type="ECO:0000256" key="3">
    <source>
        <dbReference type="ARBA" id="ARBA00023163"/>
    </source>
</evidence>
<sequence>MQSKDIPTKREQDVLQAVAKGLNTHEIAHLLGISENTVETFRKKLLSKFGAKNAIDLVVKAVSQGWVSVQ</sequence>
<keyword evidence="3" id="KW-0804">Transcription</keyword>
<dbReference type="EMBL" id="ACWG01000023">
    <property type="protein sequence ID" value="EFV29811.1"/>
    <property type="molecule type" value="Genomic_DNA"/>
</dbReference>